<evidence type="ECO:0000313" key="7">
    <source>
        <dbReference type="EMBL" id="VVW85531.1"/>
    </source>
</evidence>
<gene>
    <name evidence="7" type="ORF">NYM_LOCUS29253</name>
</gene>
<name>A0A5K1H888_9MAGN</name>
<dbReference type="Gene3D" id="2.20.25.350">
    <property type="match status" value="1"/>
</dbReference>
<proteinExistence type="inferred from homology"/>
<dbReference type="GO" id="GO:0005525">
    <property type="term" value="F:GTP binding"/>
    <property type="evidence" value="ECO:0007669"/>
    <property type="project" value="UniProtKB-KW"/>
</dbReference>
<evidence type="ECO:0000256" key="3">
    <source>
        <dbReference type="ARBA" id="ARBA00022741"/>
    </source>
</evidence>
<dbReference type="Gene3D" id="3.30.30.170">
    <property type="match status" value="1"/>
</dbReference>
<keyword evidence="3" id="KW-0547">Nucleotide-binding</keyword>
<dbReference type="GO" id="GO:0005092">
    <property type="term" value="F:GDP-dissociation inhibitor activity"/>
    <property type="evidence" value="ECO:0007669"/>
    <property type="project" value="TreeGrafter"/>
</dbReference>
<dbReference type="GO" id="GO:0005829">
    <property type="term" value="C:cytosol"/>
    <property type="evidence" value="ECO:0007669"/>
    <property type="project" value="TreeGrafter"/>
</dbReference>
<dbReference type="SUPFAM" id="SSF100966">
    <property type="entry name" value="Translation initiation factor 2 beta, aIF2beta, N-terminal domain"/>
    <property type="match status" value="1"/>
</dbReference>
<dbReference type="AlphaFoldDB" id="A0A5K1H888"/>
<dbReference type="EMBL" id="LR721944">
    <property type="protein sequence ID" value="VVW85531.1"/>
    <property type="molecule type" value="Genomic_DNA"/>
</dbReference>
<organism evidence="7">
    <name type="scientific">Nymphaea colorata</name>
    <name type="common">pocket water lily</name>
    <dbReference type="NCBI Taxonomy" id="210225"/>
    <lineage>
        <taxon>Eukaryota</taxon>
        <taxon>Viridiplantae</taxon>
        <taxon>Streptophyta</taxon>
        <taxon>Embryophyta</taxon>
        <taxon>Tracheophyta</taxon>
        <taxon>Spermatophyta</taxon>
        <taxon>Magnoliopsida</taxon>
        <taxon>Nymphaeales</taxon>
        <taxon>Nymphaeaceae</taxon>
        <taxon>Nymphaea</taxon>
    </lineage>
</organism>
<dbReference type="PANTHER" id="PTHR23001:SF7">
    <property type="entry name" value="EUKARYOTIC TRANSLATION INITIATION FACTOR 5"/>
    <property type="match status" value="1"/>
</dbReference>
<reference evidence="7" key="1">
    <citation type="submission" date="2019-09" db="EMBL/GenBank/DDBJ databases">
        <authorList>
            <person name="Zhang L."/>
        </authorList>
    </citation>
    <scope>NUCLEOTIDE SEQUENCE</scope>
</reference>
<sequence>MLNIPSTVIDPKFRYKMPKMQLKIESKGNGIKTNIVNLGDVAKHLRTNEQYILKWFGFEKASQTTFKEAGGKNNTNYIINGEFTEEDLRKVLDKFIEKYVCCPKCKLPEMYLTVNGDKINGKCDSCPFVGELDNKHRLAAFITKNPPTYKSQASKVVKI</sequence>
<dbReference type="GO" id="GO:0003743">
    <property type="term" value="F:translation initiation factor activity"/>
    <property type="evidence" value="ECO:0007669"/>
    <property type="project" value="UniProtKB-KW"/>
</dbReference>
<accession>A0A5K1H888</accession>
<evidence type="ECO:0000259" key="6">
    <source>
        <dbReference type="SMART" id="SM00653"/>
    </source>
</evidence>
<feature type="domain" description="Translation initiation factor IF2/IF5" evidence="6">
    <location>
        <begin position="12"/>
        <end position="129"/>
    </location>
</feature>
<dbReference type="Pfam" id="PF01873">
    <property type="entry name" value="eIF-5_eIF-2B"/>
    <property type="match status" value="1"/>
</dbReference>
<dbReference type="InterPro" id="IPR002735">
    <property type="entry name" value="Transl_init_fac_IF2/IF5_dom"/>
</dbReference>
<dbReference type="FunFam" id="3.30.30.170:FF:000002">
    <property type="entry name" value="Eukaryotic translation initiation factor 5"/>
    <property type="match status" value="1"/>
</dbReference>
<dbReference type="SMART" id="SM00653">
    <property type="entry name" value="eIF2B_5"/>
    <property type="match status" value="1"/>
</dbReference>
<dbReference type="GO" id="GO:0071074">
    <property type="term" value="F:eukaryotic initiation factor eIF2 binding"/>
    <property type="evidence" value="ECO:0007669"/>
    <property type="project" value="TreeGrafter"/>
</dbReference>
<keyword evidence="4" id="KW-0648">Protein biosynthesis</keyword>
<keyword evidence="2" id="KW-0396">Initiation factor</keyword>
<evidence type="ECO:0000256" key="5">
    <source>
        <dbReference type="ARBA" id="ARBA00023134"/>
    </source>
</evidence>
<keyword evidence="5" id="KW-0342">GTP-binding</keyword>
<dbReference type="GO" id="GO:0001732">
    <property type="term" value="P:formation of cytoplasmic translation initiation complex"/>
    <property type="evidence" value="ECO:0007669"/>
    <property type="project" value="TreeGrafter"/>
</dbReference>
<evidence type="ECO:0000256" key="1">
    <source>
        <dbReference type="ARBA" id="ARBA00010397"/>
    </source>
</evidence>
<dbReference type="InterPro" id="IPR016189">
    <property type="entry name" value="Transl_init_fac_IF2/IF5_N"/>
</dbReference>
<dbReference type="InterPro" id="IPR045196">
    <property type="entry name" value="IF2/IF5"/>
</dbReference>
<protein>
    <recommendedName>
        <fullName evidence="6">Translation initiation factor IF2/IF5 domain-containing protein</fullName>
    </recommendedName>
</protein>
<evidence type="ECO:0000256" key="4">
    <source>
        <dbReference type="ARBA" id="ARBA00022917"/>
    </source>
</evidence>
<evidence type="ECO:0000256" key="2">
    <source>
        <dbReference type="ARBA" id="ARBA00022540"/>
    </source>
</evidence>
<comment type="similarity">
    <text evidence="1">Belongs to the eIF-2-beta/eIF-5 family.</text>
</comment>
<dbReference type="PANTHER" id="PTHR23001">
    <property type="entry name" value="EUKARYOTIC TRANSLATION INITIATION FACTOR"/>
    <property type="match status" value="1"/>
</dbReference>